<feature type="non-terminal residue" evidence="1">
    <location>
        <position position="44"/>
    </location>
</feature>
<evidence type="ECO:0000313" key="1">
    <source>
        <dbReference type="EMBL" id="MCI75323.1"/>
    </source>
</evidence>
<evidence type="ECO:0000313" key="2">
    <source>
        <dbReference type="Proteomes" id="UP000265520"/>
    </source>
</evidence>
<reference evidence="1 2" key="1">
    <citation type="journal article" date="2018" name="Front. Plant Sci.">
        <title>Red Clover (Trifolium pratense) and Zigzag Clover (T. medium) - A Picture of Genomic Similarities and Differences.</title>
        <authorList>
            <person name="Dluhosova J."/>
            <person name="Istvanek J."/>
            <person name="Nedelnik J."/>
            <person name="Repkova J."/>
        </authorList>
    </citation>
    <scope>NUCLEOTIDE SEQUENCE [LARGE SCALE GENOMIC DNA]</scope>
    <source>
        <strain evidence="2">cv. 10/8</strain>
        <tissue evidence="1">Leaf</tissue>
    </source>
</reference>
<proteinExistence type="predicted"/>
<organism evidence="1 2">
    <name type="scientific">Trifolium medium</name>
    <dbReference type="NCBI Taxonomy" id="97028"/>
    <lineage>
        <taxon>Eukaryota</taxon>
        <taxon>Viridiplantae</taxon>
        <taxon>Streptophyta</taxon>
        <taxon>Embryophyta</taxon>
        <taxon>Tracheophyta</taxon>
        <taxon>Spermatophyta</taxon>
        <taxon>Magnoliopsida</taxon>
        <taxon>eudicotyledons</taxon>
        <taxon>Gunneridae</taxon>
        <taxon>Pentapetalae</taxon>
        <taxon>rosids</taxon>
        <taxon>fabids</taxon>
        <taxon>Fabales</taxon>
        <taxon>Fabaceae</taxon>
        <taxon>Papilionoideae</taxon>
        <taxon>50 kb inversion clade</taxon>
        <taxon>NPAAA clade</taxon>
        <taxon>Hologalegina</taxon>
        <taxon>IRL clade</taxon>
        <taxon>Trifolieae</taxon>
        <taxon>Trifolium</taxon>
    </lineage>
</organism>
<keyword evidence="2" id="KW-1185">Reference proteome</keyword>
<comment type="caution">
    <text evidence="1">The sequence shown here is derived from an EMBL/GenBank/DDBJ whole genome shotgun (WGS) entry which is preliminary data.</text>
</comment>
<accession>A0A392UNV4</accession>
<dbReference type="Proteomes" id="UP000265520">
    <property type="component" value="Unassembled WGS sequence"/>
</dbReference>
<name>A0A392UNV4_9FABA</name>
<protein>
    <submittedName>
        <fullName evidence="1">Uncharacterized protein</fullName>
    </submittedName>
</protein>
<sequence length="44" mass="5167">MEIGRNGDTRTPRGYLNPVGYEFEILIFISVENWDGYADTRTLW</sequence>
<dbReference type="AlphaFoldDB" id="A0A392UNV4"/>
<dbReference type="EMBL" id="LXQA010880054">
    <property type="protein sequence ID" value="MCI75323.1"/>
    <property type="molecule type" value="Genomic_DNA"/>
</dbReference>